<comment type="cofactor">
    <cofactor evidence="1 4">
        <name>Mg(2+)</name>
        <dbReference type="ChEBI" id="CHEBI:18420"/>
    </cofactor>
</comment>
<dbReference type="SFLD" id="SFLDG01020">
    <property type="entry name" value="Terpene_Cyclase_Like_2"/>
    <property type="match status" value="1"/>
</dbReference>
<dbReference type="Gene3D" id="1.10.600.10">
    <property type="entry name" value="Farnesyl Diphosphate Synthase"/>
    <property type="match status" value="1"/>
</dbReference>
<dbReference type="EMBL" id="JAGTJR010000096">
    <property type="protein sequence ID" value="KAH7010973.1"/>
    <property type="molecule type" value="Genomic_DNA"/>
</dbReference>
<dbReference type="InterPro" id="IPR008949">
    <property type="entry name" value="Isoprenoid_synthase_dom_sf"/>
</dbReference>
<evidence type="ECO:0000313" key="5">
    <source>
        <dbReference type="EMBL" id="KAH7010973.1"/>
    </source>
</evidence>
<dbReference type="Pfam" id="PF19086">
    <property type="entry name" value="Terpene_syn_C_2"/>
    <property type="match status" value="1"/>
</dbReference>
<proteinExistence type="inferred from homology"/>
<dbReference type="InterPro" id="IPR034686">
    <property type="entry name" value="Terpene_cyclase-like_2"/>
</dbReference>
<dbReference type="SFLD" id="SFLDS00005">
    <property type="entry name" value="Isoprenoid_Synthase_Type_I"/>
    <property type="match status" value="1"/>
</dbReference>
<gene>
    <name evidence="5" type="ORF">B0J12DRAFT_691014</name>
</gene>
<keyword evidence="3 4" id="KW-0460">Magnesium</keyword>
<keyword evidence="6" id="KW-1185">Reference proteome</keyword>
<comment type="similarity">
    <text evidence="2 4">Belongs to the terpene synthase family.</text>
</comment>
<sequence>MASVAVQQPVNPRPNLKTKMSRDSFYIPNLRPLYKDWPEALNPNYPELKEALSARIDDLYPPQRAAALKKGDYALLSSLWWPRADGKRLKTVTFWFLWLFTWDDEIDQSTSDLFINLDNANAFRRESLHYARYSLGVPNEETDEYRFGVNPPKNKLIRSLDVIGAELREVYDKDQIMCFVDEIDYYMGCQQREQARKLAGGMPEASEYWRTRMGTSAVTSMLALNEFADGQKLPRWIMEHPKMRALWHEVNMNMSLSNDMLSLRKEIRHGDIDSIVPVLVYTRGMTVQQAIEDTCRELKINIERFDKVAAELLAEVRTAESAEKWADEVDRFIVGCRYNQMANFVWSLTTTRYGLADVPRDATGGMTIIV</sequence>
<accession>A0ABQ8FQR8</accession>
<evidence type="ECO:0000256" key="4">
    <source>
        <dbReference type="RuleBase" id="RU366034"/>
    </source>
</evidence>
<dbReference type="EC" id="4.2.3.-" evidence="4"/>
<dbReference type="SUPFAM" id="SSF48576">
    <property type="entry name" value="Terpenoid synthases"/>
    <property type="match status" value="1"/>
</dbReference>
<organism evidence="5 6">
    <name type="scientific">Macrophomina phaseolina</name>
    <dbReference type="NCBI Taxonomy" id="35725"/>
    <lineage>
        <taxon>Eukaryota</taxon>
        <taxon>Fungi</taxon>
        <taxon>Dikarya</taxon>
        <taxon>Ascomycota</taxon>
        <taxon>Pezizomycotina</taxon>
        <taxon>Dothideomycetes</taxon>
        <taxon>Dothideomycetes incertae sedis</taxon>
        <taxon>Botryosphaeriales</taxon>
        <taxon>Botryosphaeriaceae</taxon>
        <taxon>Macrophomina</taxon>
    </lineage>
</organism>
<keyword evidence="4" id="KW-0479">Metal-binding</keyword>
<reference evidence="5 6" key="1">
    <citation type="journal article" date="2021" name="Nat. Commun.">
        <title>Genetic determinants of endophytism in the Arabidopsis root mycobiome.</title>
        <authorList>
            <person name="Mesny F."/>
            <person name="Miyauchi S."/>
            <person name="Thiergart T."/>
            <person name="Pickel B."/>
            <person name="Atanasova L."/>
            <person name="Karlsson M."/>
            <person name="Huettel B."/>
            <person name="Barry K.W."/>
            <person name="Haridas S."/>
            <person name="Chen C."/>
            <person name="Bauer D."/>
            <person name="Andreopoulos W."/>
            <person name="Pangilinan J."/>
            <person name="LaButti K."/>
            <person name="Riley R."/>
            <person name="Lipzen A."/>
            <person name="Clum A."/>
            <person name="Drula E."/>
            <person name="Henrissat B."/>
            <person name="Kohler A."/>
            <person name="Grigoriev I.V."/>
            <person name="Martin F.M."/>
            <person name="Hacquard S."/>
        </authorList>
    </citation>
    <scope>NUCLEOTIDE SEQUENCE [LARGE SCALE GENOMIC DNA]</scope>
    <source>
        <strain evidence="5 6">MPI-SDFR-AT-0080</strain>
    </source>
</reference>
<evidence type="ECO:0000256" key="1">
    <source>
        <dbReference type="ARBA" id="ARBA00001946"/>
    </source>
</evidence>
<comment type="caution">
    <text evidence="5">The sequence shown here is derived from an EMBL/GenBank/DDBJ whole genome shotgun (WGS) entry which is preliminary data.</text>
</comment>
<dbReference type="PANTHER" id="PTHR35201">
    <property type="entry name" value="TERPENE SYNTHASE"/>
    <property type="match status" value="1"/>
</dbReference>
<evidence type="ECO:0000256" key="2">
    <source>
        <dbReference type="ARBA" id="ARBA00006333"/>
    </source>
</evidence>
<dbReference type="Proteomes" id="UP000774617">
    <property type="component" value="Unassembled WGS sequence"/>
</dbReference>
<name>A0ABQ8FQR8_9PEZI</name>
<evidence type="ECO:0000313" key="6">
    <source>
        <dbReference type="Proteomes" id="UP000774617"/>
    </source>
</evidence>
<protein>
    <recommendedName>
        <fullName evidence="4">Terpene synthase</fullName>
        <ecNumber evidence="4">4.2.3.-</ecNumber>
    </recommendedName>
</protein>
<keyword evidence="4" id="KW-0456">Lyase</keyword>
<evidence type="ECO:0000256" key="3">
    <source>
        <dbReference type="ARBA" id="ARBA00022842"/>
    </source>
</evidence>
<dbReference type="PANTHER" id="PTHR35201:SF4">
    <property type="entry name" value="BETA-PINACENE SYNTHASE-RELATED"/>
    <property type="match status" value="1"/>
</dbReference>